<dbReference type="SUPFAM" id="SSF51126">
    <property type="entry name" value="Pectin lyase-like"/>
    <property type="match status" value="1"/>
</dbReference>
<name>A0ABS3T201_9FLAO</name>
<evidence type="ECO:0000313" key="2">
    <source>
        <dbReference type="EMBL" id="MBO3116773.1"/>
    </source>
</evidence>
<protein>
    <recommendedName>
        <fullName evidence="4">Right handed beta helix domain-containing protein</fullName>
    </recommendedName>
</protein>
<gene>
    <name evidence="2" type="ORF">J4050_08445</name>
</gene>
<dbReference type="Proteomes" id="UP000676776">
    <property type="component" value="Unassembled WGS sequence"/>
</dbReference>
<dbReference type="RefSeq" id="WP_208154135.1">
    <property type="nucleotide sequence ID" value="NZ_JAGEVF010000005.1"/>
</dbReference>
<organism evidence="2 3">
    <name type="scientific">Winogradskyella pelagia</name>
    <dbReference type="NCBI Taxonomy" id="2819984"/>
    <lineage>
        <taxon>Bacteria</taxon>
        <taxon>Pseudomonadati</taxon>
        <taxon>Bacteroidota</taxon>
        <taxon>Flavobacteriia</taxon>
        <taxon>Flavobacteriales</taxon>
        <taxon>Flavobacteriaceae</taxon>
        <taxon>Winogradskyella</taxon>
    </lineage>
</organism>
<dbReference type="InterPro" id="IPR011050">
    <property type="entry name" value="Pectin_lyase_fold/virulence"/>
</dbReference>
<proteinExistence type="predicted"/>
<evidence type="ECO:0000313" key="3">
    <source>
        <dbReference type="Proteomes" id="UP000676776"/>
    </source>
</evidence>
<evidence type="ECO:0000256" key="1">
    <source>
        <dbReference type="SAM" id="SignalP"/>
    </source>
</evidence>
<dbReference type="InterPro" id="IPR012334">
    <property type="entry name" value="Pectin_lyas_fold"/>
</dbReference>
<feature type="chain" id="PRO_5046543500" description="Right handed beta helix domain-containing protein" evidence="1">
    <location>
        <begin position="21"/>
        <end position="345"/>
    </location>
</feature>
<keyword evidence="3" id="KW-1185">Reference proteome</keyword>
<evidence type="ECO:0008006" key="4">
    <source>
        <dbReference type="Google" id="ProtNLM"/>
    </source>
</evidence>
<comment type="caution">
    <text evidence="2">The sequence shown here is derived from an EMBL/GenBank/DDBJ whole genome shotgun (WGS) entry which is preliminary data.</text>
</comment>
<reference evidence="2 3" key="1">
    <citation type="submission" date="2021-03" db="EMBL/GenBank/DDBJ databases">
        <title>Winogradskyella sp. nov., isolated from costal sediment.</title>
        <authorList>
            <person name="Gao C."/>
        </authorList>
    </citation>
    <scope>NUCLEOTIDE SEQUENCE [LARGE SCALE GENOMIC DNA]</scope>
    <source>
        <strain evidence="2 3">DF17</strain>
    </source>
</reference>
<dbReference type="Gene3D" id="2.160.20.10">
    <property type="entry name" value="Single-stranded right-handed beta-helix, Pectin lyase-like"/>
    <property type="match status" value="1"/>
</dbReference>
<feature type="signal peptide" evidence="1">
    <location>
        <begin position="1"/>
        <end position="20"/>
    </location>
</feature>
<sequence length="345" mass="37187">MKTIYTFFLVVLCSTLTINAQKVVAVHSPTNGVQYFSDSAAFQEAYDASIAGDTIYLPGGTHTPPSVFDKQLTIFGAGHHPDATTATFETKISGQITLGENADGIHLEGLYITSNLVVGNTNDVSVNDIVVKRCRFGNIYSSGITETNTSNNNLFVENIINSIYDGNNLRSSSFFNNIIVSGNRNTSLTDLYFSNNVFLYEDINGTIYGGFTFYNCVLQNNIFVNQGPALSYGADSTFENNIFCHSAPSLGTDPTLVNNYNLTRAEVLVDQTGGAFDYAHDYHLQAGAATNLGTDGTETGIYGGVYPWKDYSIPTNPHISSKTISGASDSSGNIQVDINVHAQGN</sequence>
<accession>A0ABS3T201</accession>
<keyword evidence="1" id="KW-0732">Signal</keyword>
<dbReference type="EMBL" id="JAGEVF010000005">
    <property type="protein sequence ID" value="MBO3116773.1"/>
    <property type="molecule type" value="Genomic_DNA"/>
</dbReference>